<evidence type="ECO:0000256" key="1">
    <source>
        <dbReference type="ARBA" id="ARBA00004374"/>
    </source>
</evidence>
<sequence>ERPPSHLAPTRFLLQTSQSSSDCSMMCRNRIMADVARYIFGRRIQVAHLEDRAFFKDVIAEALRSSSMMATKTLIELGHEPFPLSTEKTIKGSLIYFYPNFFSYAKQLAESHPLGWWVLTTGWVAGSIAIFVRRYTIRIGSDYINIYYDPPQHLSADERTLSFRENLKVALFSAMRDTVLCSVGLIAARPFTVVAIRQIAQVVGGEAKYINFIDGLRVIITEEGIRGLFAGFFPQLVAQLGMVWISGTVYFLVEQGLIKIIYWKGDPRVVGFNYAYGHTALYRQAKASIVFFSPDVDTYLSYTLTTVSTIMACVGSGLAASFLPNTPTFGNWWDGYKSVKGLSRGLHISTLFKRVHTGAVFVGMDKQLYASNTH</sequence>
<keyword evidence="8 9" id="KW-0472">Membrane</keyword>
<evidence type="ECO:0000256" key="9">
    <source>
        <dbReference type="PROSITE-ProRule" id="PRU00282"/>
    </source>
</evidence>
<keyword evidence="10" id="KW-0813">Transport</keyword>
<keyword evidence="7" id="KW-0496">Mitochondrion</keyword>
<keyword evidence="5" id="KW-1000">Mitochondrion outer membrane</keyword>
<comment type="similarity">
    <text evidence="2 10">Belongs to the mitochondrial carrier (TC 2.A.29) family.</text>
</comment>
<evidence type="ECO:0000313" key="11">
    <source>
        <dbReference type="EMBL" id="GMR35210.1"/>
    </source>
</evidence>
<dbReference type="Pfam" id="PF00153">
    <property type="entry name" value="Mito_carr"/>
    <property type="match status" value="1"/>
</dbReference>
<evidence type="ECO:0000256" key="8">
    <source>
        <dbReference type="ARBA" id="ARBA00023136"/>
    </source>
</evidence>
<dbReference type="PANTHER" id="PTHR10780">
    <property type="entry name" value="MITOCHONDRIAL CARRIER HOMOLOG"/>
    <property type="match status" value="1"/>
</dbReference>
<proteinExistence type="inferred from homology"/>
<dbReference type="Proteomes" id="UP001328107">
    <property type="component" value="Unassembled WGS sequence"/>
</dbReference>
<dbReference type="AlphaFoldDB" id="A0AAN5C919"/>
<dbReference type="Gene3D" id="1.50.40.10">
    <property type="entry name" value="Mitochondrial carrier domain"/>
    <property type="match status" value="1"/>
</dbReference>
<keyword evidence="3 9" id="KW-0812">Transmembrane</keyword>
<gene>
    <name evidence="11" type="ORF">PMAYCL1PPCAC_05405</name>
</gene>
<evidence type="ECO:0000256" key="7">
    <source>
        <dbReference type="ARBA" id="ARBA00023128"/>
    </source>
</evidence>
<organism evidence="11 12">
    <name type="scientific">Pristionchus mayeri</name>
    <dbReference type="NCBI Taxonomy" id="1317129"/>
    <lineage>
        <taxon>Eukaryota</taxon>
        <taxon>Metazoa</taxon>
        <taxon>Ecdysozoa</taxon>
        <taxon>Nematoda</taxon>
        <taxon>Chromadorea</taxon>
        <taxon>Rhabditida</taxon>
        <taxon>Rhabditina</taxon>
        <taxon>Diplogasteromorpha</taxon>
        <taxon>Diplogasteroidea</taxon>
        <taxon>Neodiplogasteridae</taxon>
        <taxon>Pristionchus</taxon>
    </lineage>
</organism>
<reference evidence="12" key="1">
    <citation type="submission" date="2022-10" db="EMBL/GenBank/DDBJ databases">
        <title>Genome assembly of Pristionchus species.</title>
        <authorList>
            <person name="Yoshida K."/>
            <person name="Sommer R.J."/>
        </authorList>
    </citation>
    <scope>NUCLEOTIDE SEQUENCE [LARGE SCALE GENOMIC DNA]</scope>
    <source>
        <strain evidence="12">RS5460</strain>
    </source>
</reference>
<dbReference type="SUPFAM" id="SSF103506">
    <property type="entry name" value="Mitochondrial carrier"/>
    <property type="match status" value="1"/>
</dbReference>
<feature type="repeat" description="Solcar" evidence="9">
    <location>
        <begin position="168"/>
        <end position="256"/>
    </location>
</feature>
<dbReference type="GO" id="GO:0005741">
    <property type="term" value="C:mitochondrial outer membrane"/>
    <property type="evidence" value="ECO:0007669"/>
    <property type="project" value="UniProtKB-SubCell"/>
</dbReference>
<dbReference type="InterPro" id="IPR023395">
    <property type="entry name" value="MCP_dom_sf"/>
</dbReference>
<evidence type="ECO:0008006" key="13">
    <source>
        <dbReference type="Google" id="ProtNLM"/>
    </source>
</evidence>
<evidence type="ECO:0000256" key="6">
    <source>
        <dbReference type="ARBA" id="ARBA00022989"/>
    </source>
</evidence>
<comment type="caution">
    <text evidence="11">The sequence shown here is derived from an EMBL/GenBank/DDBJ whole genome shotgun (WGS) entry which is preliminary data.</text>
</comment>
<evidence type="ECO:0000256" key="4">
    <source>
        <dbReference type="ARBA" id="ARBA00022737"/>
    </source>
</evidence>
<name>A0AAN5C919_9BILA</name>
<comment type="subcellular location">
    <subcellularLocation>
        <location evidence="1">Mitochondrion outer membrane</location>
        <topology evidence="1">Multi-pass membrane protein</topology>
    </subcellularLocation>
</comment>
<keyword evidence="4" id="KW-0677">Repeat</keyword>
<evidence type="ECO:0000313" key="12">
    <source>
        <dbReference type="Proteomes" id="UP001328107"/>
    </source>
</evidence>
<keyword evidence="6" id="KW-1133">Transmembrane helix</keyword>
<evidence type="ECO:0000256" key="2">
    <source>
        <dbReference type="ARBA" id="ARBA00006375"/>
    </source>
</evidence>
<evidence type="ECO:0000256" key="3">
    <source>
        <dbReference type="ARBA" id="ARBA00022692"/>
    </source>
</evidence>
<dbReference type="PANTHER" id="PTHR10780:SF18">
    <property type="entry name" value="LD43650P"/>
    <property type="match status" value="1"/>
</dbReference>
<dbReference type="EMBL" id="BTRK01000002">
    <property type="protein sequence ID" value="GMR35210.1"/>
    <property type="molecule type" value="Genomic_DNA"/>
</dbReference>
<evidence type="ECO:0000256" key="10">
    <source>
        <dbReference type="RuleBase" id="RU000488"/>
    </source>
</evidence>
<keyword evidence="12" id="KW-1185">Reference proteome</keyword>
<dbReference type="PROSITE" id="PS50920">
    <property type="entry name" value="SOLCAR"/>
    <property type="match status" value="1"/>
</dbReference>
<feature type="non-terminal residue" evidence="11">
    <location>
        <position position="1"/>
    </location>
</feature>
<dbReference type="InterPro" id="IPR018108">
    <property type="entry name" value="MCP_transmembrane"/>
</dbReference>
<evidence type="ECO:0000256" key="5">
    <source>
        <dbReference type="ARBA" id="ARBA00022787"/>
    </source>
</evidence>
<protein>
    <recommendedName>
        <fullName evidence="13">Mitochondrial carrier protein</fullName>
    </recommendedName>
</protein>
<accession>A0AAN5C919</accession>